<gene>
    <name evidence="1" type="primary">ORF34290</name>
</gene>
<reference evidence="1" key="1">
    <citation type="submission" date="2014-12" db="EMBL/GenBank/DDBJ databases">
        <title>Insight into the proteome of Arion vulgaris.</title>
        <authorList>
            <person name="Aradska J."/>
            <person name="Bulat T."/>
            <person name="Smidak R."/>
            <person name="Sarate P."/>
            <person name="Gangsoo J."/>
            <person name="Sialana F."/>
            <person name="Bilban M."/>
            <person name="Lubec G."/>
        </authorList>
    </citation>
    <scope>NUCLEOTIDE SEQUENCE</scope>
    <source>
        <tissue evidence="1">Skin</tissue>
    </source>
</reference>
<accession>A0A0B6YSQ4</accession>
<organism evidence="1">
    <name type="scientific">Arion vulgaris</name>
    <dbReference type="NCBI Taxonomy" id="1028688"/>
    <lineage>
        <taxon>Eukaryota</taxon>
        <taxon>Metazoa</taxon>
        <taxon>Spiralia</taxon>
        <taxon>Lophotrochozoa</taxon>
        <taxon>Mollusca</taxon>
        <taxon>Gastropoda</taxon>
        <taxon>Heterobranchia</taxon>
        <taxon>Euthyneura</taxon>
        <taxon>Panpulmonata</taxon>
        <taxon>Eupulmonata</taxon>
        <taxon>Stylommatophora</taxon>
        <taxon>Helicina</taxon>
        <taxon>Arionoidea</taxon>
        <taxon>Arionidae</taxon>
        <taxon>Arion</taxon>
    </lineage>
</organism>
<evidence type="ECO:0000313" key="1">
    <source>
        <dbReference type="EMBL" id="CEK58816.1"/>
    </source>
</evidence>
<sequence length="66" mass="7521">MSSVPTEPTLVVLSGKEVPETTVDHNEEFEEFPMEQFDKSAPINLDDSAATVDMKQWLYRKESMSK</sequence>
<dbReference type="EMBL" id="HACG01011951">
    <property type="protein sequence ID" value="CEK58816.1"/>
    <property type="molecule type" value="Transcribed_RNA"/>
</dbReference>
<dbReference type="AlphaFoldDB" id="A0A0B6YSQ4"/>
<name>A0A0B6YSQ4_9EUPU</name>
<proteinExistence type="predicted"/>
<protein>
    <submittedName>
        <fullName evidence="1">Uncharacterized protein</fullName>
    </submittedName>
</protein>